<comment type="caution">
    <text evidence="1">The sequence shown here is derived from an EMBL/GenBank/DDBJ whole genome shotgun (WGS) entry which is preliminary data.</text>
</comment>
<dbReference type="AlphaFoldDB" id="A0A1F5KIF8"/>
<gene>
    <name evidence="1" type="ORF">A3D25_05695</name>
</gene>
<accession>A0A1F5KIF8</accession>
<dbReference type="EMBL" id="MFDD01000006">
    <property type="protein sequence ID" value="OGE40737.1"/>
    <property type="molecule type" value="Genomic_DNA"/>
</dbReference>
<dbReference type="Proteomes" id="UP000177328">
    <property type="component" value="Unassembled WGS sequence"/>
</dbReference>
<evidence type="ECO:0000313" key="2">
    <source>
        <dbReference type="Proteomes" id="UP000177328"/>
    </source>
</evidence>
<proteinExistence type="predicted"/>
<name>A0A1F5KIF8_9BACT</name>
<sequence length="456" mass="49302">MEKYSPIDLGKYAEFDTSLLRGKHLVVLPSQGEKNTKILTGIEGEMLYEHRQAGEAMGNYPGIFISRVALPKTEAHYRNKLFGDHNPHWMIPGNKIKGGSLDQIVLANPGFLSSLAEEVAKKSAGESSMSLYGFNQTEEMEAIAQKLGVPYYGNSKFANWAGTKVGLSEFAGECGIYTPMTVPIYHPGQLKDAVLNLAQAGYEKVVVKVSHSTGGMGHLISSIADIVRGHPSQYLPNEFTPEEGGVVQGWVPDTTSVSIATFIDFDGSYKFTSAQAHLLEGQSALGAIGAEPIDKKYLDPILAVGHKLAKGYSKHQAWGPHTMGMLIVPPHISEKLGFPVGAPLCNDENTRPGASTISKAWILALREGQYGIGWVVSKLKVAPGTKIEHVIEVLQDNKLLITKTGPNAEGIFVFNGSVLDSGYEDSFYAVAISGKDDPYEAAHLIKKAQGVFKNDQ</sequence>
<reference evidence="1 2" key="1">
    <citation type="journal article" date="2016" name="Nat. Commun.">
        <title>Thousands of microbial genomes shed light on interconnected biogeochemical processes in an aquifer system.</title>
        <authorList>
            <person name="Anantharaman K."/>
            <person name="Brown C.T."/>
            <person name="Hug L.A."/>
            <person name="Sharon I."/>
            <person name="Castelle C.J."/>
            <person name="Probst A.J."/>
            <person name="Thomas B.C."/>
            <person name="Singh A."/>
            <person name="Wilkins M.J."/>
            <person name="Karaoz U."/>
            <person name="Brodie E.L."/>
            <person name="Williams K.H."/>
            <person name="Hubbard S.S."/>
            <person name="Banfield J.F."/>
        </authorList>
    </citation>
    <scope>NUCLEOTIDE SEQUENCE [LARGE SCALE GENOMIC DNA]</scope>
</reference>
<protein>
    <submittedName>
        <fullName evidence="1">Uncharacterized protein</fullName>
    </submittedName>
</protein>
<organism evidence="1 2">
    <name type="scientific">Candidatus Daviesbacteria bacterium RIFCSPHIGHO2_02_FULL_43_12</name>
    <dbReference type="NCBI Taxonomy" id="1797776"/>
    <lineage>
        <taxon>Bacteria</taxon>
        <taxon>Candidatus Daviesiibacteriota</taxon>
    </lineage>
</organism>
<evidence type="ECO:0000313" key="1">
    <source>
        <dbReference type="EMBL" id="OGE40737.1"/>
    </source>
</evidence>